<evidence type="ECO:0000256" key="2">
    <source>
        <dbReference type="SAM" id="Phobius"/>
    </source>
</evidence>
<feature type="region of interest" description="Disordered" evidence="1">
    <location>
        <begin position="1"/>
        <end position="26"/>
    </location>
</feature>
<sequence>MDYMNENNVVDQSNNGTGNYNNLGTNKLSQTDYENKKASVHAEMARVNKLPSNSSYALHRIKVLNKILRLLSIPVSRIAYSNIGFYVLILAMYFFHVITYA</sequence>
<evidence type="ECO:0000256" key="1">
    <source>
        <dbReference type="SAM" id="MobiDB-lite"/>
    </source>
</evidence>
<keyword evidence="2" id="KW-0812">Transmembrane</keyword>
<dbReference type="Gramene" id="ONK65601">
    <property type="protein sequence ID" value="ONK65601"/>
    <property type="gene ID" value="A4U43_C07F38760"/>
</dbReference>
<reference evidence="4" key="1">
    <citation type="journal article" date="2017" name="Nat. Commun.">
        <title>The asparagus genome sheds light on the origin and evolution of a young Y chromosome.</title>
        <authorList>
            <person name="Harkess A."/>
            <person name="Zhou J."/>
            <person name="Xu C."/>
            <person name="Bowers J.E."/>
            <person name="Van der Hulst R."/>
            <person name="Ayyampalayam S."/>
            <person name="Mercati F."/>
            <person name="Riccardi P."/>
            <person name="McKain M.R."/>
            <person name="Kakrana A."/>
            <person name="Tang H."/>
            <person name="Ray J."/>
            <person name="Groenendijk J."/>
            <person name="Arikit S."/>
            <person name="Mathioni S.M."/>
            <person name="Nakano M."/>
            <person name="Shan H."/>
            <person name="Telgmann-Rauber A."/>
            <person name="Kanno A."/>
            <person name="Yue Z."/>
            <person name="Chen H."/>
            <person name="Li W."/>
            <person name="Chen Y."/>
            <person name="Xu X."/>
            <person name="Zhang Y."/>
            <person name="Luo S."/>
            <person name="Chen H."/>
            <person name="Gao J."/>
            <person name="Mao Z."/>
            <person name="Pires J.C."/>
            <person name="Luo M."/>
            <person name="Kudrna D."/>
            <person name="Wing R.A."/>
            <person name="Meyers B.C."/>
            <person name="Yi K."/>
            <person name="Kong H."/>
            <person name="Lavrijsen P."/>
            <person name="Sunseri F."/>
            <person name="Falavigna A."/>
            <person name="Ye Y."/>
            <person name="Leebens-Mack J.H."/>
            <person name="Chen G."/>
        </authorList>
    </citation>
    <scope>NUCLEOTIDE SEQUENCE [LARGE SCALE GENOMIC DNA]</scope>
    <source>
        <strain evidence="4">cv. DH0086</strain>
    </source>
</reference>
<gene>
    <name evidence="3" type="ORF">A4U43_C07F38760</name>
</gene>
<protein>
    <submittedName>
        <fullName evidence="3">Uncharacterized protein</fullName>
    </submittedName>
</protein>
<name>A0A5P1EM30_ASPOF</name>
<keyword evidence="2" id="KW-0472">Membrane</keyword>
<dbReference type="EMBL" id="CM007387">
    <property type="protein sequence ID" value="ONK65601.1"/>
    <property type="molecule type" value="Genomic_DNA"/>
</dbReference>
<evidence type="ECO:0000313" key="4">
    <source>
        <dbReference type="Proteomes" id="UP000243459"/>
    </source>
</evidence>
<keyword evidence="2" id="KW-1133">Transmembrane helix</keyword>
<feature type="transmembrane region" description="Helical" evidence="2">
    <location>
        <begin position="78"/>
        <end position="98"/>
    </location>
</feature>
<evidence type="ECO:0000313" key="3">
    <source>
        <dbReference type="EMBL" id="ONK65601.1"/>
    </source>
</evidence>
<proteinExistence type="predicted"/>
<dbReference type="Proteomes" id="UP000243459">
    <property type="component" value="Chromosome 7"/>
</dbReference>
<accession>A0A5P1EM30</accession>
<feature type="compositionally biased region" description="Low complexity" evidence="1">
    <location>
        <begin position="14"/>
        <end position="26"/>
    </location>
</feature>
<dbReference type="AlphaFoldDB" id="A0A5P1EM30"/>
<organism evidence="3 4">
    <name type="scientific">Asparagus officinalis</name>
    <name type="common">Garden asparagus</name>
    <dbReference type="NCBI Taxonomy" id="4686"/>
    <lineage>
        <taxon>Eukaryota</taxon>
        <taxon>Viridiplantae</taxon>
        <taxon>Streptophyta</taxon>
        <taxon>Embryophyta</taxon>
        <taxon>Tracheophyta</taxon>
        <taxon>Spermatophyta</taxon>
        <taxon>Magnoliopsida</taxon>
        <taxon>Liliopsida</taxon>
        <taxon>Asparagales</taxon>
        <taxon>Asparagaceae</taxon>
        <taxon>Asparagoideae</taxon>
        <taxon>Asparagus</taxon>
    </lineage>
</organism>
<keyword evidence="4" id="KW-1185">Reference proteome</keyword>
<feature type="compositionally biased region" description="Polar residues" evidence="1">
    <location>
        <begin position="1"/>
        <end position="13"/>
    </location>
</feature>